<accession>A0A3D8S1I2</accession>
<dbReference type="STRING" id="1849047.A0A3D8S1I2"/>
<comment type="subcellular location">
    <subcellularLocation>
        <location evidence="1">Membrane</location>
        <topology evidence="1">Multi-pass membrane protein</topology>
    </subcellularLocation>
</comment>
<evidence type="ECO:0000259" key="7">
    <source>
        <dbReference type="Pfam" id="PF20684"/>
    </source>
</evidence>
<evidence type="ECO:0000313" key="9">
    <source>
        <dbReference type="Proteomes" id="UP000256645"/>
    </source>
</evidence>
<dbReference type="Pfam" id="PF20684">
    <property type="entry name" value="Fung_rhodopsin"/>
    <property type="match status" value="1"/>
</dbReference>
<evidence type="ECO:0000256" key="5">
    <source>
        <dbReference type="ARBA" id="ARBA00038359"/>
    </source>
</evidence>
<feature type="domain" description="Rhodopsin" evidence="7">
    <location>
        <begin position="4"/>
        <end position="150"/>
    </location>
</feature>
<dbReference type="InterPro" id="IPR052337">
    <property type="entry name" value="SAT4-like"/>
</dbReference>
<keyword evidence="9" id="KW-1185">Reference proteome</keyword>
<dbReference type="EMBL" id="PDLM01000004">
    <property type="protein sequence ID" value="RDW80145.1"/>
    <property type="molecule type" value="Genomic_DNA"/>
</dbReference>
<comment type="caution">
    <text evidence="8">The sequence shown here is derived from an EMBL/GenBank/DDBJ whole genome shotgun (WGS) entry which is preliminary data.</text>
</comment>
<proteinExistence type="inferred from homology"/>
<dbReference type="AlphaFoldDB" id="A0A3D8S1I2"/>
<dbReference type="GO" id="GO:0016020">
    <property type="term" value="C:membrane"/>
    <property type="evidence" value="ECO:0007669"/>
    <property type="project" value="UniProtKB-SubCell"/>
</dbReference>
<protein>
    <recommendedName>
        <fullName evidence="7">Rhodopsin domain-containing protein</fullName>
    </recommendedName>
</protein>
<keyword evidence="2 6" id="KW-0812">Transmembrane</keyword>
<sequence>MTLGTIIFACIPVEASWKFELAATAHCYPKTTFTKIGLFNSCKKHCLSGCRTNEPNRLPGVNIVTDVVFALIPIPILWGLQVNIRTRLTLTAILGLGYFACACAIVKAILQTKVLSSPDYTFHDSYFVWNAIELYVGILAASLPALRPLFISLLETAHSLRSRNGRSGLPNSNSRHKYYMQENSVGMHPMPSSRPSVAQSRYGGSVRVLGGSQASDENMSGWKTRSNSDDAIMPSRYDQDDLITLQKIEVVKTVNVTIS</sequence>
<evidence type="ECO:0000256" key="2">
    <source>
        <dbReference type="ARBA" id="ARBA00022692"/>
    </source>
</evidence>
<dbReference type="Proteomes" id="UP000256645">
    <property type="component" value="Unassembled WGS sequence"/>
</dbReference>
<gene>
    <name evidence="8" type="ORF">BP6252_04783</name>
</gene>
<dbReference type="InterPro" id="IPR049326">
    <property type="entry name" value="Rhodopsin_dom_fungi"/>
</dbReference>
<evidence type="ECO:0000256" key="1">
    <source>
        <dbReference type="ARBA" id="ARBA00004141"/>
    </source>
</evidence>
<evidence type="ECO:0000256" key="3">
    <source>
        <dbReference type="ARBA" id="ARBA00022989"/>
    </source>
</evidence>
<comment type="similarity">
    <text evidence="5">Belongs to the SAT4 family.</text>
</comment>
<name>A0A3D8S1I2_9HELO</name>
<organism evidence="8 9">
    <name type="scientific">Coleophoma cylindrospora</name>
    <dbReference type="NCBI Taxonomy" id="1849047"/>
    <lineage>
        <taxon>Eukaryota</taxon>
        <taxon>Fungi</taxon>
        <taxon>Dikarya</taxon>
        <taxon>Ascomycota</taxon>
        <taxon>Pezizomycotina</taxon>
        <taxon>Leotiomycetes</taxon>
        <taxon>Helotiales</taxon>
        <taxon>Dermateaceae</taxon>
        <taxon>Coleophoma</taxon>
    </lineage>
</organism>
<feature type="transmembrane region" description="Helical" evidence="6">
    <location>
        <begin position="92"/>
        <end position="112"/>
    </location>
</feature>
<reference evidence="8 9" key="1">
    <citation type="journal article" date="2018" name="IMA Fungus">
        <title>IMA Genome-F 9: Draft genome sequence of Annulohypoxylon stygium, Aspergillus mulundensis, Berkeleyomyces basicola (syn. Thielaviopsis basicola), Ceratocystis smalleyi, two Cercospora beticola strains, Coleophoma cylindrospora, Fusarium fracticaudum, Phialophora cf. hyalina, and Morchella septimelata.</title>
        <authorList>
            <person name="Wingfield B.D."/>
            <person name="Bills G.F."/>
            <person name="Dong Y."/>
            <person name="Huang W."/>
            <person name="Nel W.J."/>
            <person name="Swalarsk-Parry B.S."/>
            <person name="Vaghefi N."/>
            <person name="Wilken P.M."/>
            <person name="An Z."/>
            <person name="de Beer Z.W."/>
            <person name="De Vos L."/>
            <person name="Chen L."/>
            <person name="Duong T.A."/>
            <person name="Gao Y."/>
            <person name="Hammerbacher A."/>
            <person name="Kikkert J.R."/>
            <person name="Li Y."/>
            <person name="Li H."/>
            <person name="Li K."/>
            <person name="Li Q."/>
            <person name="Liu X."/>
            <person name="Ma X."/>
            <person name="Naidoo K."/>
            <person name="Pethybridge S.J."/>
            <person name="Sun J."/>
            <person name="Steenkamp E.T."/>
            <person name="van der Nest M.A."/>
            <person name="van Wyk S."/>
            <person name="Wingfield M.J."/>
            <person name="Xiong C."/>
            <person name="Yue Q."/>
            <person name="Zhang X."/>
        </authorList>
    </citation>
    <scope>NUCLEOTIDE SEQUENCE [LARGE SCALE GENOMIC DNA]</scope>
    <source>
        <strain evidence="8 9">BP6252</strain>
    </source>
</reference>
<evidence type="ECO:0000256" key="4">
    <source>
        <dbReference type="ARBA" id="ARBA00023136"/>
    </source>
</evidence>
<dbReference type="OrthoDB" id="3897607at2759"/>
<keyword evidence="4 6" id="KW-0472">Membrane</keyword>
<evidence type="ECO:0000256" key="6">
    <source>
        <dbReference type="SAM" id="Phobius"/>
    </source>
</evidence>
<keyword evidence="3 6" id="KW-1133">Transmembrane helix</keyword>
<dbReference type="PANTHER" id="PTHR33048">
    <property type="entry name" value="PTH11-LIKE INTEGRAL MEMBRANE PROTEIN (AFU_ORTHOLOGUE AFUA_5G11245)"/>
    <property type="match status" value="1"/>
</dbReference>
<feature type="transmembrane region" description="Helical" evidence="6">
    <location>
        <begin position="132"/>
        <end position="154"/>
    </location>
</feature>
<dbReference type="PANTHER" id="PTHR33048:SF167">
    <property type="entry name" value="INTEGRAL MEMBRANE PROTEIN"/>
    <property type="match status" value="1"/>
</dbReference>
<evidence type="ECO:0000313" key="8">
    <source>
        <dbReference type="EMBL" id="RDW80145.1"/>
    </source>
</evidence>